<keyword evidence="2" id="KW-0378">Hydrolase</keyword>
<dbReference type="AlphaFoldDB" id="A0AAD6S503"/>
<evidence type="ECO:0000313" key="3">
    <source>
        <dbReference type="Proteomes" id="UP001218188"/>
    </source>
</evidence>
<keyword evidence="3" id="KW-1185">Reference proteome</keyword>
<feature type="region of interest" description="Disordered" evidence="1">
    <location>
        <begin position="1"/>
        <end position="28"/>
    </location>
</feature>
<keyword evidence="2" id="KW-0255">Endonuclease</keyword>
<name>A0AAD6S503_9AGAR</name>
<feature type="region of interest" description="Disordered" evidence="1">
    <location>
        <begin position="547"/>
        <end position="570"/>
    </location>
</feature>
<feature type="compositionally biased region" description="Basic and acidic residues" evidence="1">
    <location>
        <begin position="560"/>
        <end position="570"/>
    </location>
</feature>
<dbReference type="Proteomes" id="UP001218188">
    <property type="component" value="Unassembled WGS sequence"/>
</dbReference>
<gene>
    <name evidence="2" type="ORF">C8F04DRAFT_976182</name>
</gene>
<organism evidence="2 3">
    <name type="scientific">Mycena alexandri</name>
    <dbReference type="NCBI Taxonomy" id="1745969"/>
    <lineage>
        <taxon>Eukaryota</taxon>
        <taxon>Fungi</taxon>
        <taxon>Dikarya</taxon>
        <taxon>Basidiomycota</taxon>
        <taxon>Agaricomycotina</taxon>
        <taxon>Agaricomycetes</taxon>
        <taxon>Agaricomycetidae</taxon>
        <taxon>Agaricales</taxon>
        <taxon>Marasmiineae</taxon>
        <taxon>Mycenaceae</taxon>
        <taxon>Mycena</taxon>
    </lineage>
</organism>
<reference evidence="2" key="1">
    <citation type="submission" date="2023-03" db="EMBL/GenBank/DDBJ databases">
        <title>Massive genome expansion in bonnet fungi (Mycena s.s.) driven by repeated elements and novel gene families across ecological guilds.</title>
        <authorList>
            <consortium name="Lawrence Berkeley National Laboratory"/>
            <person name="Harder C.B."/>
            <person name="Miyauchi S."/>
            <person name="Viragh M."/>
            <person name="Kuo A."/>
            <person name="Thoen E."/>
            <person name="Andreopoulos B."/>
            <person name="Lu D."/>
            <person name="Skrede I."/>
            <person name="Drula E."/>
            <person name="Henrissat B."/>
            <person name="Morin E."/>
            <person name="Kohler A."/>
            <person name="Barry K."/>
            <person name="LaButti K."/>
            <person name="Morin E."/>
            <person name="Salamov A."/>
            <person name="Lipzen A."/>
            <person name="Mereny Z."/>
            <person name="Hegedus B."/>
            <person name="Baldrian P."/>
            <person name="Stursova M."/>
            <person name="Weitz H."/>
            <person name="Taylor A."/>
            <person name="Grigoriev I.V."/>
            <person name="Nagy L.G."/>
            <person name="Martin F."/>
            <person name="Kauserud H."/>
        </authorList>
    </citation>
    <scope>NUCLEOTIDE SEQUENCE</scope>
    <source>
        <strain evidence="2">CBHHK200</strain>
    </source>
</reference>
<evidence type="ECO:0000256" key="1">
    <source>
        <dbReference type="SAM" id="MobiDB-lite"/>
    </source>
</evidence>
<dbReference type="Gene3D" id="3.60.10.10">
    <property type="entry name" value="Endonuclease/exonuclease/phosphatase"/>
    <property type="match status" value="1"/>
</dbReference>
<dbReference type="EMBL" id="JARJCM010000308">
    <property type="protein sequence ID" value="KAJ7019062.1"/>
    <property type="molecule type" value="Genomic_DNA"/>
</dbReference>
<feature type="region of interest" description="Disordered" evidence="1">
    <location>
        <begin position="391"/>
        <end position="410"/>
    </location>
</feature>
<keyword evidence="2" id="KW-0540">Nuclease</keyword>
<comment type="caution">
    <text evidence="2">The sequence shown here is derived from an EMBL/GenBank/DDBJ whole genome shotgun (WGS) entry which is preliminary data.</text>
</comment>
<dbReference type="SUPFAM" id="SSF56219">
    <property type="entry name" value="DNase I-like"/>
    <property type="match status" value="1"/>
</dbReference>
<dbReference type="GO" id="GO:0004519">
    <property type="term" value="F:endonuclease activity"/>
    <property type="evidence" value="ECO:0007669"/>
    <property type="project" value="UniProtKB-KW"/>
</dbReference>
<accession>A0AAD6S503</accession>
<sequence>MQDRPNQGHRGNANHNRNTPGIPRDEDHAPAFFSRKRERQQWNNPAIKRNTRAHLKLVAMNINGRKKDSISHPDHKWHGLNRLMYDEKIGICIVGETHLSAAQACEIQNDHILGRRLDVYHSPNPENPSTRGLAIVLNREITNTVGVKVYYLIPGRAVLAVIPWHGKRTHTVLGVYAPAESMQENKKFCDDVCDLWLTTDLPVPNSMGGDTNIVEDPIDRLPHRPDNTAATAALARFKRLLGLQDGWRTVNPDSKEYTYCSARDTFSCIDRVYVSPTLFKYCREWEISDAAGGLTDHRMVSVQFKAPGAPFIGKGRYTIPIFLLRDRKFLEHTIKLGSEIEAEINNAPDDANKIQTCFASFKESIRDYARVRAKIAVGALENKKKKLQKKRETLLKGEEPDSTTGEPEPLSLEEKLAAVQRTIDNIVDRQREQKRTDTRIRCHTDLDRITKFSVRMSKDPEPRDTLSYLRRTDISPERGSKRSDEMAEIARDYHSDLQNDESEADPLAKSAAIAEVLEGMSSHANDPEMQKLNRLLTEEDVLIALKESSTGTAAGRRNKWHPDRALEKTP</sequence>
<evidence type="ECO:0000313" key="2">
    <source>
        <dbReference type="EMBL" id="KAJ7019062.1"/>
    </source>
</evidence>
<proteinExistence type="predicted"/>
<protein>
    <submittedName>
        <fullName evidence="2">Endonuclease/exonuclease/phosphatase</fullName>
    </submittedName>
</protein>
<dbReference type="InterPro" id="IPR036691">
    <property type="entry name" value="Endo/exonu/phosph_ase_sf"/>
</dbReference>